<evidence type="ECO:0000313" key="2">
    <source>
        <dbReference type="Proteomes" id="UP000192343"/>
    </source>
</evidence>
<name>A0A1Y1S1K7_9SPIO</name>
<comment type="caution">
    <text evidence="1">The sequence shown here is derived from an EMBL/GenBank/DDBJ whole genome shotgun (WGS) entry which is preliminary data.</text>
</comment>
<gene>
    <name evidence="1" type="ORF">B4O97_04190</name>
</gene>
<protein>
    <submittedName>
        <fullName evidence="1">Uncharacterized protein</fullName>
    </submittedName>
</protein>
<proteinExistence type="predicted"/>
<reference evidence="1 2" key="1">
    <citation type="submission" date="2017-03" db="EMBL/GenBank/DDBJ databases">
        <title>Draft Genome sequence of Marispirochaeta sp. strain JC444.</title>
        <authorList>
            <person name="Shivani Y."/>
            <person name="Subhash Y."/>
            <person name="Sasikala C."/>
            <person name="Ramana C."/>
        </authorList>
    </citation>
    <scope>NUCLEOTIDE SEQUENCE [LARGE SCALE GENOMIC DNA]</scope>
    <source>
        <strain evidence="1 2">JC444</strain>
    </source>
</reference>
<dbReference type="STRING" id="1963862.B4O97_04190"/>
<keyword evidence="2" id="KW-1185">Reference proteome</keyword>
<evidence type="ECO:0000313" key="1">
    <source>
        <dbReference type="EMBL" id="ORC37398.1"/>
    </source>
</evidence>
<sequence>MMNRPDLSGSWEEIWRSLESIEYLELDSLYEYITLLNNATIAAKIGYFLQQNQETLMVDDKFIAKLKNKKPNQPHYFSRSIRQKCHLIKEWNLMVPIEIVNHSWNDVL</sequence>
<organism evidence="1 2">
    <name type="scientific">Marispirochaeta aestuarii</name>
    <dbReference type="NCBI Taxonomy" id="1963862"/>
    <lineage>
        <taxon>Bacteria</taxon>
        <taxon>Pseudomonadati</taxon>
        <taxon>Spirochaetota</taxon>
        <taxon>Spirochaetia</taxon>
        <taxon>Spirochaetales</taxon>
        <taxon>Spirochaetaceae</taxon>
        <taxon>Marispirochaeta</taxon>
    </lineage>
</organism>
<dbReference type="AlphaFoldDB" id="A0A1Y1S1K7"/>
<dbReference type="Proteomes" id="UP000192343">
    <property type="component" value="Unassembled WGS sequence"/>
</dbReference>
<dbReference type="EMBL" id="MWQY01000003">
    <property type="protein sequence ID" value="ORC37398.1"/>
    <property type="molecule type" value="Genomic_DNA"/>
</dbReference>
<accession>A0A1Y1S1K7</accession>